<feature type="compositionally biased region" description="Basic and acidic residues" evidence="1">
    <location>
        <begin position="79"/>
        <end position="91"/>
    </location>
</feature>
<gene>
    <name evidence="3" type="ORF">MRATA1EN1_LOCUS25113</name>
</gene>
<feature type="chain" id="PRO_5047238877" evidence="2">
    <location>
        <begin position="18"/>
        <end position="175"/>
    </location>
</feature>
<proteinExistence type="predicted"/>
<evidence type="ECO:0000313" key="4">
    <source>
        <dbReference type="Proteomes" id="UP001176941"/>
    </source>
</evidence>
<accession>A0ABN8ZT43</accession>
<feature type="region of interest" description="Disordered" evidence="1">
    <location>
        <begin position="107"/>
        <end position="175"/>
    </location>
</feature>
<keyword evidence="2" id="KW-0732">Signal</keyword>
<evidence type="ECO:0000313" key="3">
    <source>
        <dbReference type="EMBL" id="CAI9176151.1"/>
    </source>
</evidence>
<evidence type="ECO:0000256" key="1">
    <source>
        <dbReference type="SAM" id="MobiDB-lite"/>
    </source>
</evidence>
<feature type="signal peptide" evidence="2">
    <location>
        <begin position="1"/>
        <end position="17"/>
    </location>
</feature>
<name>A0ABN8ZT43_RANTA</name>
<organism evidence="3 4">
    <name type="scientific">Rangifer tarandus platyrhynchus</name>
    <name type="common">Svalbard reindeer</name>
    <dbReference type="NCBI Taxonomy" id="3082113"/>
    <lineage>
        <taxon>Eukaryota</taxon>
        <taxon>Metazoa</taxon>
        <taxon>Chordata</taxon>
        <taxon>Craniata</taxon>
        <taxon>Vertebrata</taxon>
        <taxon>Euteleostomi</taxon>
        <taxon>Mammalia</taxon>
        <taxon>Eutheria</taxon>
        <taxon>Laurasiatheria</taxon>
        <taxon>Artiodactyla</taxon>
        <taxon>Ruminantia</taxon>
        <taxon>Pecora</taxon>
        <taxon>Cervidae</taxon>
        <taxon>Odocoileinae</taxon>
        <taxon>Rangifer</taxon>
    </lineage>
</organism>
<dbReference type="Proteomes" id="UP001176941">
    <property type="component" value="Chromosome 5"/>
</dbReference>
<dbReference type="EMBL" id="OX459941">
    <property type="protein sequence ID" value="CAI9176151.1"/>
    <property type="molecule type" value="Genomic_DNA"/>
</dbReference>
<feature type="compositionally biased region" description="Low complexity" evidence="1">
    <location>
        <begin position="127"/>
        <end position="142"/>
    </location>
</feature>
<keyword evidence="4" id="KW-1185">Reference proteome</keyword>
<feature type="region of interest" description="Disordered" evidence="1">
    <location>
        <begin position="30"/>
        <end position="92"/>
    </location>
</feature>
<reference evidence="3" key="1">
    <citation type="submission" date="2023-04" db="EMBL/GenBank/DDBJ databases">
        <authorList>
            <consortium name="ELIXIR-Norway"/>
        </authorList>
    </citation>
    <scope>NUCLEOTIDE SEQUENCE [LARGE SCALE GENOMIC DNA]</scope>
</reference>
<protein>
    <submittedName>
        <fullName evidence="3">Uncharacterized protein</fullName>
    </submittedName>
</protein>
<sequence>MDVTWLVSALLPSLASPAFSPAVNVYEGLGQGGTDAGDTTAPGPELGSQSGTSSKPAAAPRCGRDCLPAPTKDPGAALCRDHGTAPRRRPDLSLTCGLTDLLSLAEACPGPPAPRRLSPWPDAPRFRGQGSPSPGPAARGGQPLQGRADSRTPRGASAASPVCSAWRPRGGDQEY</sequence>
<evidence type="ECO:0000256" key="2">
    <source>
        <dbReference type="SAM" id="SignalP"/>
    </source>
</evidence>